<evidence type="ECO:0000313" key="1">
    <source>
        <dbReference type="EMBL" id="KAK9810104.1"/>
    </source>
</evidence>
<dbReference type="AlphaFoldDB" id="A0AAW1PQD1"/>
<reference evidence="1 2" key="1">
    <citation type="journal article" date="2024" name="Nat. Commun.">
        <title>Phylogenomics reveals the evolutionary origins of lichenization in chlorophyte algae.</title>
        <authorList>
            <person name="Puginier C."/>
            <person name="Libourel C."/>
            <person name="Otte J."/>
            <person name="Skaloud P."/>
            <person name="Haon M."/>
            <person name="Grisel S."/>
            <person name="Petersen M."/>
            <person name="Berrin J.G."/>
            <person name="Delaux P.M."/>
            <person name="Dal Grande F."/>
            <person name="Keller J."/>
        </authorList>
    </citation>
    <scope>NUCLEOTIDE SEQUENCE [LARGE SCALE GENOMIC DNA]</scope>
    <source>
        <strain evidence="1 2">SAG 2043</strain>
    </source>
</reference>
<gene>
    <name evidence="1" type="ORF">WJX72_004953</name>
</gene>
<keyword evidence="2" id="KW-1185">Reference proteome</keyword>
<evidence type="ECO:0000313" key="2">
    <source>
        <dbReference type="Proteomes" id="UP001489004"/>
    </source>
</evidence>
<name>A0AAW1PQD1_9CHLO</name>
<proteinExistence type="predicted"/>
<accession>A0AAW1PQD1</accession>
<dbReference type="EMBL" id="JALJOR010000010">
    <property type="protein sequence ID" value="KAK9810104.1"/>
    <property type="molecule type" value="Genomic_DNA"/>
</dbReference>
<sequence length="158" mass="16852">MHVCTGLVFVRFWRFFDDSPSAKYVCAAVPALATLHFVAVGLGYVNDAALVAGATRTGNRRELLRGPLLKLPWNPDKSWAGSAACAIGGFLAAHHVVQGFRKIGYLTLGAQPPNSVWIATTAACALVGAAVESLPVADYDNLTMSVAVWLTSLWLFGF</sequence>
<dbReference type="Proteomes" id="UP001489004">
    <property type="component" value="Unassembled WGS sequence"/>
</dbReference>
<protein>
    <submittedName>
        <fullName evidence="1">Uncharacterized protein</fullName>
    </submittedName>
</protein>
<organism evidence="1 2">
    <name type="scientific">[Myrmecia] bisecta</name>
    <dbReference type="NCBI Taxonomy" id="41462"/>
    <lineage>
        <taxon>Eukaryota</taxon>
        <taxon>Viridiplantae</taxon>
        <taxon>Chlorophyta</taxon>
        <taxon>core chlorophytes</taxon>
        <taxon>Trebouxiophyceae</taxon>
        <taxon>Trebouxiales</taxon>
        <taxon>Trebouxiaceae</taxon>
        <taxon>Myrmecia</taxon>
    </lineage>
</organism>
<comment type="caution">
    <text evidence="1">The sequence shown here is derived from an EMBL/GenBank/DDBJ whole genome shotgun (WGS) entry which is preliminary data.</text>
</comment>